<comment type="cofactor">
    <cofactor evidence="1">
        <name>Mg(2+)</name>
        <dbReference type="ChEBI" id="CHEBI:18420"/>
    </cofactor>
</comment>
<dbReference type="GO" id="GO:0043139">
    <property type="term" value="F:5'-3' DNA helicase activity"/>
    <property type="evidence" value="ECO:0007669"/>
    <property type="project" value="UniProtKB-EC"/>
</dbReference>
<dbReference type="InterPro" id="IPR027417">
    <property type="entry name" value="P-loop_NTPase"/>
</dbReference>
<keyword evidence="1" id="KW-0234">DNA repair</keyword>
<keyword evidence="1" id="KW-0067">ATP-binding</keyword>
<evidence type="ECO:0000259" key="2">
    <source>
        <dbReference type="Pfam" id="PF05970"/>
    </source>
</evidence>
<name>A0A179EYT3_METCM</name>
<evidence type="ECO:0000256" key="1">
    <source>
        <dbReference type="RuleBase" id="RU363044"/>
    </source>
</evidence>
<dbReference type="GO" id="GO:0005524">
    <property type="term" value="F:ATP binding"/>
    <property type="evidence" value="ECO:0007669"/>
    <property type="project" value="UniProtKB-KW"/>
</dbReference>
<keyword evidence="4" id="KW-1185">Reference proteome</keyword>
<keyword evidence="1" id="KW-0227">DNA damage</keyword>
<comment type="caution">
    <text evidence="3">The sequence shown here is derived from an EMBL/GenBank/DDBJ whole genome shotgun (WGS) entry which is preliminary data.</text>
</comment>
<evidence type="ECO:0000313" key="4">
    <source>
        <dbReference type="Proteomes" id="UP000078397"/>
    </source>
</evidence>
<evidence type="ECO:0000313" key="3">
    <source>
        <dbReference type="EMBL" id="OAQ57993.1"/>
    </source>
</evidence>
<feature type="domain" description="DNA helicase Pif1-like DEAD-box helicase" evidence="2">
    <location>
        <begin position="925"/>
        <end position="1072"/>
    </location>
</feature>
<keyword evidence="1" id="KW-0378">Hydrolase</keyword>
<comment type="similarity">
    <text evidence="1">Belongs to the helicase family.</text>
</comment>
<dbReference type="KEGG" id="pchm:VFPPC_11742"/>
<dbReference type="GO" id="GO:0016887">
    <property type="term" value="F:ATP hydrolysis activity"/>
    <property type="evidence" value="ECO:0007669"/>
    <property type="project" value="RHEA"/>
</dbReference>
<accession>A0A179EYT3</accession>
<dbReference type="GO" id="GO:0006281">
    <property type="term" value="P:DNA repair"/>
    <property type="evidence" value="ECO:0007669"/>
    <property type="project" value="UniProtKB-KW"/>
</dbReference>
<dbReference type="STRING" id="1380566.A0A179EYT3"/>
<dbReference type="SUPFAM" id="SSF52540">
    <property type="entry name" value="P-loop containing nucleoside triphosphate hydrolases"/>
    <property type="match status" value="1"/>
</dbReference>
<keyword evidence="1" id="KW-0547">Nucleotide-binding</keyword>
<dbReference type="Pfam" id="PF05970">
    <property type="entry name" value="PIF1"/>
    <property type="match status" value="1"/>
</dbReference>
<keyword evidence="1 3" id="KW-0347">Helicase</keyword>
<gene>
    <name evidence="3" type="ORF">VFPPC_11742</name>
</gene>
<dbReference type="GO" id="GO:0000723">
    <property type="term" value="P:telomere maintenance"/>
    <property type="evidence" value="ECO:0007669"/>
    <property type="project" value="InterPro"/>
</dbReference>
<dbReference type="Gene3D" id="3.40.50.300">
    <property type="entry name" value="P-loop containing nucleotide triphosphate hydrolases"/>
    <property type="match status" value="1"/>
</dbReference>
<dbReference type="GeneID" id="28853831"/>
<keyword evidence="1" id="KW-0233">DNA recombination</keyword>
<dbReference type="InterPro" id="IPR010285">
    <property type="entry name" value="DNA_helicase_pif1-like_DEAD"/>
</dbReference>
<sequence>MLRLPNETLVYILQDLYHVSEDFRRHGSISDLLSIRAVCKRLADVGAHLAFRHITLKHQTQSYQKILAFSESEHKGKVRYITYSFQDFEDECIPRGEFSDYIAQHAPLSVGHFSVAELDELHRDYCCRHSDMCYLESTGLDTACLTVILPRLINLRSICISQCFDNLPWLKFEEVVHDSYMPFLEQSSSLRIFDNIIVALSATNTNLTGLTIRSYQNDIGDLPLTGVIQALNSERSMLFKSALKQLKTLSIAIPQFAEEGSLNYDGLLILLHSIPLLEKLKLSSISRQSVKLPSKFLEFLTIPRLHTVEIDHGYFSCATDLTNFFSRHSHTLKRVEFRDVTLSGGSWETIFSIMRATLVLSSCTMVGKFSANCQVEIDTEMQNHGNRVLPFKAIEDFIEQRSNDHPFELTKCKSLALVFYVTNYATKVEDPGWKRIFAAKEVAQLLKRSENVDQGVAGVGSSQQTTRENRARQFLLRVANRVFTDRALSHVEVVAHLLGYGTEFTNNAAWTFLNLCSLYWQIFRRWKLLQETAEKELLDEQREESVAINAAGQKISLLDSYFYRGQVLKGIALCDYLSIVTLKRKKIRATSKREIELDRSWPYAKIRCKCSAQQDSTLLCVWTGISVWIFPRRTAITIKAAVQHLAMFVPWEDFLAERNGDINDIWIKHKQTLPERISFYANNIQLLRRSAEDVRRDAKQWAAECEGGPFCEPEDSGSGCQEDGHQLAPYQNDEPGVLMRFIDVLRKAVGAREVTAGSGEISWMLERLFCFQADGLDSSTDLSASKIDDGAVTMTLRSGEIGLKFTVPRQQHLRSIKSQQIGLSREREKRIQGIQSQCEDYEVGHYVAGSQSNRSCQPAIGLPIQSKQSSLTMDVRFGPGGSFSTVGEALTVSFRLNRKQNMALRLICRQVDRLRETSDGVPQLCMFVGGEGGTGKSRLIAAIKTLFRYKEQPHRLLVTATSGTAAANIEGITIHSACKFSKESAPRSRRLGPTDQLKLSGASSLRIDGQTKMDWQEKRMIVVDEISMLGARTLYAVNEQLCRLRGSAEDFGGIPVVLFCGDFHQFRPVQERSILLPSTAVRWDERKCYSSEHRRQHDRAHALWKRFETVVILDEQMRAASDARLRRLLSRIRQGAQDRSDLDLLNTTCYRDGRRIPWESGITVVTPLNRNRWNLNIEAAISFQKQQRALMRIFISEHKWTAGEPSEEEALMILNYGDDSGIPIPAIFMFVPGMPVTINHNIHQGLKLVNGAGYTACEVIVDKTFPGHRISGDMVIHFGPPAGIILASDTTDFRFVGLPPGTILLTPMSMRIERGRKRPWQTLDVTRRGLACASAFACTDFKVQGRTLGKVALELRGARTVRFNGEAVPSQCDPYSLYVQLSRCTSLDGIMLLSKVREKDFLGNEVPRDMLTAEKELEALDEATMRDVESWSWRDIC</sequence>
<dbReference type="RefSeq" id="XP_018136221.1">
    <property type="nucleotide sequence ID" value="XM_018289837.1"/>
</dbReference>
<dbReference type="PANTHER" id="PTHR47642">
    <property type="entry name" value="ATP-DEPENDENT DNA HELICASE"/>
    <property type="match status" value="1"/>
</dbReference>
<proteinExistence type="inferred from homology"/>
<dbReference type="InterPro" id="IPR051055">
    <property type="entry name" value="PIF1_helicase"/>
</dbReference>
<dbReference type="EC" id="5.6.2.3" evidence="1"/>
<dbReference type="Proteomes" id="UP000078397">
    <property type="component" value="Unassembled WGS sequence"/>
</dbReference>
<dbReference type="OrthoDB" id="5103340at2759"/>
<reference evidence="3 4" key="1">
    <citation type="journal article" date="2016" name="PLoS Pathog.">
        <title>Biosynthesis of antibiotic leucinostatins in bio-control fungus Purpureocillium lilacinum and their inhibition on phytophthora revealed by genome mining.</title>
        <authorList>
            <person name="Wang G."/>
            <person name="Liu Z."/>
            <person name="Lin R."/>
            <person name="Li E."/>
            <person name="Mao Z."/>
            <person name="Ling J."/>
            <person name="Yang Y."/>
            <person name="Yin W.B."/>
            <person name="Xie B."/>
        </authorList>
    </citation>
    <scope>NUCLEOTIDE SEQUENCE [LARGE SCALE GENOMIC DNA]</scope>
    <source>
        <strain evidence="3">170</strain>
    </source>
</reference>
<dbReference type="GO" id="GO:0006310">
    <property type="term" value="P:DNA recombination"/>
    <property type="evidence" value="ECO:0007669"/>
    <property type="project" value="UniProtKB-KW"/>
</dbReference>
<comment type="catalytic activity">
    <reaction evidence="1">
        <text>ATP + H2O = ADP + phosphate + H(+)</text>
        <dbReference type="Rhea" id="RHEA:13065"/>
        <dbReference type="ChEBI" id="CHEBI:15377"/>
        <dbReference type="ChEBI" id="CHEBI:15378"/>
        <dbReference type="ChEBI" id="CHEBI:30616"/>
        <dbReference type="ChEBI" id="CHEBI:43474"/>
        <dbReference type="ChEBI" id="CHEBI:456216"/>
        <dbReference type="EC" id="5.6.2.3"/>
    </reaction>
</comment>
<organism evidence="3 4">
    <name type="scientific">Pochonia chlamydosporia 170</name>
    <dbReference type="NCBI Taxonomy" id="1380566"/>
    <lineage>
        <taxon>Eukaryota</taxon>
        <taxon>Fungi</taxon>
        <taxon>Dikarya</taxon>
        <taxon>Ascomycota</taxon>
        <taxon>Pezizomycotina</taxon>
        <taxon>Sordariomycetes</taxon>
        <taxon>Hypocreomycetidae</taxon>
        <taxon>Hypocreales</taxon>
        <taxon>Clavicipitaceae</taxon>
        <taxon>Pochonia</taxon>
    </lineage>
</organism>
<protein>
    <recommendedName>
        <fullName evidence="1">ATP-dependent DNA helicase</fullName>
        <ecNumber evidence="1">5.6.2.3</ecNumber>
    </recommendedName>
</protein>
<dbReference type="EMBL" id="LSBJ02000002">
    <property type="protein sequence ID" value="OAQ57993.1"/>
    <property type="molecule type" value="Genomic_DNA"/>
</dbReference>